<name>A0A1R2AL62_9CILI</name>
<dbReference type="Proteomes" id="UP000187209">
    <property type="component" value="Unassembled WGS sequence"/>
</dbReference>
<gene>
    <name evidence="1" type="ORF">SteCoe_38705</name>
</gene>
<keyword evidence="2" id="KW-1185">Reference proteome</keyword>
<protein>
    <submittedName>
        <fullName evidence="1">Uncharacterized protein</fullName>
    </submittedName>
</protein>
<accession>A0A1R2AL62</accession>
<dbReference type="AlphaFoldDB" id="A0A1R2AL62"/>
<reference evidence="1 2" key="1">
    <citation type="submission" date="2016-11" db="EMBL/GenBank/DDBJ databases">
        <title>The macronuclear genome of Stentor coeruleus: a giant cell with tiny introns.</title>
        <authorList>
            <person name="Slabodnick M."/>
            <person name="Ruby J.G."/>
            <person name="Reiff S.B."/>
            <person name="Swart E.C."/>
            <person name="Gosai S."/>
            <person name="Prabakaran S."/>
            <person name="Witkowska E."/>
            <person name="Larue G.E."/>
            <person name="Fisher S."/>
            <person name="Freeman R.M."/>
            <person name="Gunawardena J."/>
            <person name="Chu W."/>
            <person name="Stover N.A."/>
            <person name="Gregory B.D."/>
            <person name="Nowacki M."/>
            <person name="Derisi J."/>
            <person name="Roy S.W."/>
            <person name="Marshall W.F."/>
            <person name="Sood P."/>
        </authorList>
    </citation>
    <scope>NUCLEOTIDE SEQUENCE [LARGE SCALE GENOMIC DNA]</scope>
    <source>
        <strain evidence="1">WM001</strain>
    </source>
</reference>
<organism evidence="1 2">
    <name type="scientific">Stentor coeruleus</name>
    <dbReference type="NCBI Taxonomy" id="5963"/>
    <lineage>
        <taxon>Eukaryota</taxon>
        <taxon>Sar</taxon>
        <taxon>Alveolata</taxon>
        <taxon>Ciliophora</taxon>
        <taxon>Postciliodesmatophora</taxon>
        <taxon>Heterotrichea</taxon>
        <taxon>Heterotrichida</taxon>
        <taxon>Stentoridae</taxon>
        <taxon>Stentor</taxon>
    </lineage>
</organism>
<proteinExistence type="predicted"/>
<evidence type="ECO:0000313" key="1">
    <source>
        <dbReference type="EMBL" id="OMJ65246.1"/>
    </source>
</evidence>
<sequence>MVLDSNIDDEIENIQKFILVSHRKKQQNTSVFTTQDRQLIRNASSLIVPRMPKISHSKKFSLENLNTLTETEKDTIKKDRENLRESSNPILIKHKALFDMLDKKSKPISLLLSNSESMGNIKSNKMLRYDVEKNLHKEYIKDRVNFKLGHGQYIYNKKIWRPDCLKILRKADKVLSSLPKTRL</sequence>
<evidence type="ECO:0000313" key="2">
    <source>
        <dbReference type="Proteomes" id="UP000187209"/>
    </source>
</evidence>
<comment type="caution">
    <text evidence="1">The sequence shown here is derived from an EMBL/GenBank/DDBJ whole genome shotgun (WGS) entry which is preliminary data.</text>
</comment>
<dbReference type="EMBL" id="MPUH01002301">
    <property type="protein sequence ID" value="OMJ65246.1"/>
    <property type="molecule type" value="Genomic_DNA"/>
</dbReference>